<dbReference type="PANTHER" id="PTHR43673:SF2">
    <property type="entry name" value="NITROREDUCTASE"/>
    <property type="match status" value="1"/>
</dbReference>
<comment type="caution">
    <text evidence="8">The sequence shown here is derived from an EMBL/GenBank/DDBJ whole genome shotgun (WGS) entry which is preliminary data.</text>
</comment>
<comment type="cofactor">
    <cofactor evidence="1">
        <name>FMN</name>
        <dbReference type="ChEBI" id="CHEBI:58210"/>
    </cofactor>
</comment>
<dbReference type="Proteomes" id="UP001258315">
    <property type="component" value="Unassembled WGS sequence"/>
</dbReference>
<organism evidence="8 9">
    <name type="scientific">Mucilaginibacter terrae</name>
    <dbReference type="NCBI Taxonomy" id="1955052"/>
    <lineage>
        <taxon>Bacteria</taxon>
        <taxon>Pseudomonadati</taxon>
        <taxon>Bacteroidota</taxon>
        <taxon>Sphingobacteriia</taxon>
        <taxon>Sphingobacteriales</taxon>
        <taxon>Sphingobacteriaceae</taxon>
        <taxon>Mucilaginibacter</taxon>
    </lineage>
</organism>
<evidence type="ECO:0000256" key="5">
    <source>
        <dbReference type="ARBA" id="ARBA00022857"/>
    </source>
</evidence>
<evidence type="ECO:0000256" key="1">
    <source>
        <dbReference type="ARBA" id="ARBA00001917"/>
    </source>
</evidence>
<evidence type="ECO:0000256" key="2">
    <source>
        <dbReference type="ARBA" id="ARBA00007118"/>
    </source>
</evidence>
<evidence type="ECO:0000313" key="9">
    <source>
        <dbReference type="Proteomes" id="UP001258315"/>
    </source>
</evidence>
<proteinExistence type="inferred from homology"/>
<dbReference type="InterPro" id="IPR000415">
    <property type="entry name" value="Nitroreductase-like"/>
</dbReference>
<dbReference type="EC" id="1.-.-.-" evidence="8"/>
<dbReference type="EMBL" id="JAVLVU010000001">
    <property type="protein sequence ID" value="MDT3403414.1"/>
    <property type="molecule type" value="Genomic_DNA"/>
</dbReference>
<sequence length="209" mass="23368">MSVKQALAWRYATKKFDKAKKISSDDLNHILESTHLSPSSYGLQHYKIVVVEDPAIRERLKEAAYGQSQITDASHLVVFAAETNIDEEYVKRYVDQLAHERGVDRSSLEGFEKVMMGKISTLSPEQNLAWAQKQAYLALGILIGAASELSVDNCPMEGFEAEKFDEILGLKEKNVTATVIVTIGYRADDDPYAKLAKVRKPASELFIKI</sequence>
<dbReference type="RefSeq" id="WP_311950385.1">
    <property type="nucleotide sequence ID" value="NZ_JAVLVU010000001.1"/>
</dbReference>
<evidence type="ECO:0000313" key="8">
    <source>
        <dbReference type="EMBL" id="MDT3403414.1"/>
    </source>
</evidence>
<dbReference type="EC" id="1.5.1.34" evidence="8"/>
<evidence type="ECO:0000256" key="6">
    <source>
        <dbReference type="ARBA" id="ARBA00023002"/>
    </source>
</evidence>
<keyword evidence="9" id="KW-1185">Reference proteome</keyword>
<comment type="similarity">
    <text evidence="2">Belongs to the nitroreductase family.</text>
</comment>
<protein>
    <submittedName>
        <fullName evidence="8">Nitroreductase/dihydropteridine reductase</fullName>
        <ecNumber evidence="8">1.-.-.-</ecNumber>
        <ecNumber evidence="8">1.5.1.34</ecNumber>
    </submittedName>
</protein>
<dbReference type="Gene3D" id="3.40.109.10">
    <property type="entry name" value="NADH Oxidase"/>
    <property type="match status" value="1"/>
</dbReference>
<gene>
    <name evidence="8" type="ORF">QE417_002486</name>
</gene>
<reference evidence="9" key="1">
    <citation type="submission" date="2023-07" db="EMBL/GenBank/DDBJ databases">
        <title>Functional and genomic diversity of the sorghum phyllosphere microbiome.</title>
        <authorList>
            <person name="Shade A."/>
        </authorList>
    </citation>
    <scope>NUCLEOTIDE SEQUENCE [LARGE SCALE GENOMIC DNA]</scope>
    <source>
        <strain evidence="9">SORGH_AS_0422</strain>
    </source>
</reference>
<keyword evidence="3" id="KW-0285">Flavoprotein</keyword>
<keyword evidence="4" id="KW-0288">FMN</keyword>
<name>A0ABU3GUG3_9SPHI</name>
<feature type="domain" description="Nitroreductase" evidence="7">
    <location>
        <begin position="7"/>
        <end position="185"/>
    </location>
</feature>
<keyword evidence="6 8" id="KW-0560">Oxidoreductase</keyword>
<dbReference type="InterPro" id="IPR033878">
    <property type="entry name" value="NfsB-like"/>
</dbReference>
<evidence type="ECO:0000256" key="3">
    <source>
        <dbReference type="ARBA" id="ARBA00022630"/>
    </source>
</evidence>
<evidence type="ECO:0000256" key="4">
    <source>
        <dbReference type="ARBA" id="ARBA00022643"/>
    </source>
</evidence>
<dbReference type="PANTHER" id="PTHR43673">
    <property type="entry name" value="NAD(P)H NITROREDUCTASE YDGI-RELATED"/>
    <property type="match status" value="1"/>
</dbReference>
<dbReference type="CDD" id="cd02149">
    <property type="entry name" value="NfsB-like"/>
    <property type="match status" value="1"/>
</dbReference>
<evidence type="ECO:0000259" key="7">
    <source>
        <dbReference type="Pfam" id="PF00881"/>
    </source>
</evidence>
<dbReference type="InterPro" id="IPR029479">
    <property type="entry name" value="Nitroreductase"/>
</dbReference>
<keyword evidence="5" id="KW-0521">NADP</keyword>
<dbReference type="Pfam" id="PF00881">
    <property type="entry name" value="Nitroreductase"/>
    <property type="match status" value="1"/>
</dbReference>
<dbReference type="GO" id="GO:0004155">
    <property type="term" value="F:6,7-dihydropteridine reductase activity"/>
    <property type="evidence" value="ECO:0007669"/>
    <property type="project" value="UniProtKB-EC"/>
</dbReference>
<dbReference type="SUPFAM" id="SSF55469">
    <property type="entry name" value="FMN-dependent nitroreductase-like"/>
    <property type="match status" value="1"/>
</dbReference>
<accession>A0ABU3GUG3</accession>